<dbReference type="EMBL" id="JANPWB010000009">
    <property type="protein sequence ID" value="KAJ1150486.1"/>
    <property type="molecule type" value="Genomic_DNA"/>
</dbReference>
<accession>A0AAV7RCF1</accession>
<organism evidence="1 2">
    <name type="scientific">Pleurodeles waltl</name>
    <name type="common">Iberian ribbed newt</name>
    <dbReference type="NCBI Taxonomy" id="8319"/>
    <lineage>
        <taxon>Eukaryota</taxon>
        <taxon>Metazoa</taxon>
        <taxon>Chordata</taxon>
        <taxon>Craniata</taxon>
        <taxon>Vertebrata</taxon>
        <taxon>Euteleostomi</taxon>
        <taxon>Amphibia</taxon>
        <taxon>Batrachia</taxon>
        <taxon>Caudata</taxon>
        <taxon>Salamandroidea</taxon>
        <taxon>Salamandridae</taxon>
        <taxon>Pleurodelinae</taxon>
        <taxon>Pleurodeles</taxon>
    </lineage>
</organism>
<evidence type="ECO:0000313" key="2">
    <source>
        <dbReference type="Proteomes" id="UP001066276"/>
    </source>
</evidence>
<dbReference type="AlphaFoldDB" id="A0AAV7RCF1"/>
<name>A0AAV7RCF1_PLEWA</name>
<comment type="caution">
    <text evidence="1">The sequence shown here is derived from an EMBL/GenBank/DDBJ whole genome shotgun (WGS) entry which is preliminary data.</text>
</comment>
<sequence>MTNDVSSKVHKELVALKRDPVTVARYQLSEILRRTYQFDVQGVYPCLPLPSVPAEEDKEHTDPMIEDLIASSPPYGSIINTAAGQDATMGEKPTELSEAEVA</sequence>
<protein>
    <submittedName>
        <fullName evidence="1">Uncharacterized protein</fullName>
    </submittedName>
</protein>
<dbReference type="Proteomes" id="UP001066276">
    <property type="component" value="Chromosome 5"/>
</dbReference>
<keyword evidence="2" id="KW-1185">Reference proteome</keyword>
<evidence type="ECO:0000313" key="1">
    <source>
        <dbReference type="EMBL" id="KAJ1150486.1"/>
    </source>
</evidence>
<proteinExistence type="predicted"/>
<gene>
    <name evidence="1" type="ORF">NDU88_003277</name>
</gene>
<reference evidence="1" key="1">
    <citation type="journal article" date="2022" name="bioRxiv">
        <title>Sequencing and chromosome-scale assembly of the giantPleurodeles waltlgenome.</title>
        <authorList>
            <person name="Brown T."/>
            <person name="Elewa A."/>
            <person name="Iarovenko S."/>
            <person name="Subramanian E."/>
            <person name="Araus A.J."/>
            <person name="Petzold A."/>
            <person name="Susuki M."/>
            <person name="Suzuki K.-i.T."/>
            <person name="Hayashi T."/>
            <person name="Toyoda A."/>
            <person name="Oliveira C."/>
            <person name="Osipova E."/>
            <person name="Leigh N.D."/>
            <person name="Simon A."/>
            <person name="Yun M.H."/>
        </authorList>
    </citation>
    <scope>NUCLEOTIDE SEQUENCE</scope>
    <source>
        <strain evidence="1">20211129_DDA</strain>
        <tissue evidence="1">Liver</tissue>
    </source>
</reference>